<comment type="caution">
    <text evidence="4">The sequence shown here is derived from an EMBL/GenBank/DDBJ whole genome shotgun (WGS) entry which is preliminary data.</text>
</comment>
<keyword evidence="5" id="KW-1185">Reference proteome</keyword>
<dbReference type="EMBL" id="JAKUCV010000855">
    <property type="protein sequence ID" value="KAJ4848631.1"/>
    <property type="molecule type" value="Genomic_DNA"/>
</dbReference>
<evidence type="ECO:0000256" key="1">
    <source>
        <dbReference type="ARBA" id="ARBA00004173"/>
    </source>
</evidence>
<name>A0A9Q0GHV0_9ROSI</name>
<evidence type="ECO:0000256" key="2">
    <source>
        <dbReference type="ARBA" id="ARBA00022946"/>
    </source>
</evidence>
<evidence type="ECO:0000313" key="4">
    <source>
        <dbReference type="EMBL" id="KAJ4848631.1"/>
    </source>
</evidence>
<gene>
    <name evidence="4" type="ORF">Tsubulata_036279</name>
</gene>
<keyword evidence="3" id="KW-0496">Mitochondrion</keyword>
<dbReference type="GO" id="GO:0005739">
    <property type="term" value="C:mitochondrion"/>
    <property type="evidence" value="ECO:0007669"/>
    <property type="project" value="UniProtKB-SubCell"/>
</dbReference>
<dbReference type="AlphaFoldDB" id="A0A9Q0GHV0"/>
<evidence type="ECO:0000256" key="3">
    <source>
        <dbReference type="ARBA" id="ARBA00023128"/>
    </source>
</evidence>
<organism evidence="4 5">
    <name type="scientific">Turnera subulata</name>
    <dbReference type="NCBI Taxonomy" id="218843"/>
    <lineage>
        <taxon>Eukaryota</taxon>
        <taxon>Viridiplantae</taxon>
        <taxon>Streptophyta</taxon>
        <taxon>Embryophyta</taxon>
        <taxon>Tracheophyta</taxon>
        <taxon>Spermatophyta</taxon>
        <taxon>Magnoliopsida</taxon>
        <taxon>eudicotyledons</taxon>
        <taxon>Gunneridae</taxon>
        <taxon>Pentapetalae</taxon>
        <taxon>rosids</taxon>
        <taxon>fabids</taxon>
        <taxon>Malpighiales</taxon>
        <taxon>Passifloraceae</taxon>
        <taxon>Turnera</taxon>
    </lineage>
</organism>
<proteinExistence type="predicted"/>
<reference evidence="4" key="2">
    <citation type="journal article" date="2023" name="Plants (Basel)">
        <title>Annotation of the Turnera subulata (Passifloraceae) Draft Genome Reveals the S-Locus Evolved after the Divergence of Turneroideae from Passifloroideae in a Stepwise Manner.</title>
        <authorList>
            <person name="Henning P.M."/>
            <person name="Roalson E.H."/>
            <person name="Mir W."/>
            <person name="McCubbin A.G."/>
            <person name="Shore J.S."/>
        </authorList>
    </citation>
    <scope>NUCLEOTIDE SEQUENCE</scope>
    <source>
        <strain evidence="4">F60SS</strain>
    </source>
</reference>
<dbReference type="PANTHER" id="PTHR28554:SF1">
    <property type="entry name" value="LARGE RIBOSOMAL SUBUNIT PROTEIN ML45"/>
    <property type="match status" value="1"/>
</dbReference>
<sequence>MALARRFQTIRELYRAVNVGESSHLLGSSRSYSTGFSNATRVNSWGGSSWYYKGQNALPWTDGSTMTLRSTMAIDLPIFASDKRLATTQVKAPPQARQMGALKLSISSPGFIYEPYGPRDKISFWKRLAGC</sequence>
<reference evidence="4" key="1">
    <citation type="submission" date="2022-02" db="EMBL/GenBank/DDBJ databases">
        <authorList>
            <person name="Henning P.M."/>
            <person name="McCubbin A.G."/>
            <person name="Shore J.S."/>
        </authorList>
    </citation>
    <scope>NUCLEOTIDE SEQUENCE</scope>
    <source>
        <strain evidence="4">F60SS</strain>
        <tissue evidence="4">Leaves</tissue>
    </source>
</reference>
<evidence type="ECO:0000313" key="5">
    <source>
        <dbReference type="Proteomes" id="UP001141552"/>
    </source>
</evidence>
<keyword evidence="2" id="KW-0809">Transit peptide</keyword>
<dbReference type="PANTHER" id="PTHR28554">
    <property type="entry name" value="39S RIBOSOMAL PROTEIN L45, MITOCHONDRIAL"/>
    <property type="match status" value="1"/>
</dbReference>
<dbReference type="OrthoDB" id="19619at2759"/>
<accession>A0A9Q0GHV0</accession>
<comment type="subcellular location">
    <subcellularLocation>
        <location evidence="1">Mitochondrion</location>
    </subcellularLocation>
</comment>
<dbReference type="InterPro" id="IPR051975">
    <property type="entry name" value="mtLSU_mL45"/>
</dbReference>
<protein>
    <submittedName>
        <fullName evidence="4">Uncharacterized protein</fullName>
    </submittedName>
</protein>
<dbReference type="Proteomes" id="UP001141552">
    <property type="component" value="Unassembled WGS sequence"/>
</dbReference>